<evidence type="ECO:0000256" key="1">
    <source>
        <dbReference type="PROSITE-ProRule" id="PRU00169"/>
    </source>
</evidence>
<feature type="modified residue" description="4-aspartylphosphate" evidence="1">
    <location>
        <position position="66"/>
    </location>
</feature>
<protein>
    <submittedName>
        <fullName evidence="3">Two-component response regulator</fullName>
    </submittedName>
</protein>
<sequence>MESYENIVDILYIEDDIVDVEGVRRIFKKVKESCAIEVASNGEEALNKLYGRDGQNKIHPKVILLDINVPKVNGIDLLRIIRKDPSLAFTEVFILTNAYTKEDKLAIKDLNVRGQIIKPLEYGDALNIYWATHHV</sequence>
<dbReference type="InterPro" id="IPR052893">
    <property type="entry name" value="TCS_response_regulator"/>
</dbReference>
<dbReference type="STRING" id="447.Lboz_0641"/>
<dbReference type="PANTHER" id="PTHR44520:SF2">
    <property type="entry name" value="RESPONSE REGULATOR RCP1"/>
    <property type="match status" value="1"/>
</dbReference>
<dbReference type="Pfam" id="PF00072">
    <property type="entry name" value="Response_reg"/>
    <property type="match status" value="1"/>
</dbReference>
<dbReference type="GO" id="GO:0000160">
    <property type="term" value="P:phosphorelay signal transduction system"/>
    <property type="evidence" value="ECO:0007669"/>
    <property type="project" value="InterPro"/>
</dbReference>
<dbReference type="OrthoDB" id="9793549at2"/>
<reference evidence="3 4" key="1">
    <citation type="submission" date="2015-11" db="EMBL/GenBank/DDBJ databases">
        <title>Genomic analysis of 38 Legionella species identifies large and diverse effector repertoires.</title>
        <authorList>
            <person name="Burstein D."/>
            <person name="Amaro F."/>
            <person name="Zusman T."/>
            <person name="Lifshitz Z."/>
            <person name="Cohen O."/>
            <person name="Gilbert J.A."/>
            <person name="Pupko T."/>
            <person name="Shuman H.A."/>
            <person name="Segal G."/>
        </authorList>
    </citation>
    <scope>NUCLEOTIDE SEQUENCE [LARGE SCALE GENOMIC DNA]</scope>
    <source>
        <strain evidence="3 4">WIGA</strain>
    </source>
</reference>
<dbReference type="InterPro" id="IPR001789">
    <property type="entry name" value="Sig_transdc_resp-reg_receiver"/>
</dbReference>
<comment type="caution">
    <text evidence="3">The sequence shown here is derived from an EMBL/GenBank/DDBJ whole genome shotgun (WGS) entry which is preliminary data.</text>
</comment>
<dbReference type="Proteomes" id="UP000054695">
    <property type="component" value="Unassembled WGS sequence"/>
</dbReference>
<dbReference type="SMART" id="SM00448">
    <property type="entry name" value="REC"/>
    <property type="match status" value="1"/>
</dbReference>
<gene>
    <name evidence="3" type="ORF">Lboz_0641</name>
</gene>
<dbReference type="InterPro" id="IPR011006">
    <property type="entry name" value="CheY-like_superfamily"/>
</dbReference>
<dbReference type="PANTHER" id="PTHR44520">
    <property type="entry name" value="RESPONSE REGULATOR RCP1-RELATED"/>
    <property type="match status" value="1"/>
</dbReference>
<dbReference type="SUPFAM" id="SSF52172">
    <property type="entry name" value="CheY-like"/>
    <property type="match status" value="1"/>
</dbReference>
<keyword evidence="1" id="KW-0597">Phosphoprotein</keyword>
<keyword evidence="4" id="KW-1185">Reference proteome</keyword>
<accession>A0A0W0RY39</accession>
<dbReference type="AlphaFoldDB" id="A0A0W0RY39"/>
<dbReference type="EMBL" id="LNXU01000007">
    <property type="protein sequence ID" value="KTC75813.1"/>
    <property type="molecule type" value="Genomic_DNA"/>
</dbReference>
<name>A0A0W0RY39_LEGBO</name>
<organism evidence="3 4">
    <name type="scientific">Legionella bozemanae</name>
    <name type="common">Fluoribacter bozemanae</name>
    <dbReference type="NCBI Taxonomy" id="447"/>
    <lineage>
        <taxon>Bacteria</taxon>
        <taxon>Pseudomonadati</taxon>
        <taxon>Pseudomonadota</taxon>
        <taxon>Gammaproteobacteria</taxon>
        <taxon>Legionellales</taxon>
        <taxon>Legionellaceae</taxon>
        <taxon>Legionella</taxon>
    </lineage>
</organism>
<dbReference type="PATRIC" id="fig|447.4.peg.688"/>
<evidence type="ECO:0000313" key="4">
    <source>
        <dbReference type="Proteomes" id="UP000054695"/>
    </source>
</evidence>
<evidence type="ECO:0000259" key="2">
    <source>
        <dbReference type="PROSITE" id="PS50110"/>
    </source>
</evidence>
<dbReference type="RefSeq" id="WP_058458333.1">
    <property type="nucleotide sequence ID" value="NZ_CAAAIY010000014.1"/>
</dbReference>
<dbReference type="PROSITE" id="PS50110">
    <property type="entry name" value="RESPONSE_REGULATORY"/>
    <property type="match status" value="1"/>
</dbReference>
<feature type="domain" description="Response regulatory" evidence="2">
    <location>
        <begin position="9"/>
        <end position="133"/>
    </location>
</feature>
<proteinExistence type="predicted"/>
<evidence type="ECO:0000313" key="3">
    <source>
        <dbReference type="EMBL" id="KTC75813.1"/>
    </source>
</evidence>
<dbReference type="Gene3D" id="3.40.50.2300">
    <property type="match status" value="1"/>
</dbReference>